<accession>A0A498HI97</accession>
<evidence type="ECO:0000313" key="1">
    <source>
        <dbReference type="EMBL" id="RXH71196.1"/>
    </source>
</evidence>
<dbReference type="EMBL" id="RDQH01000342">
    <property type="protein sequence ID" value="RXH71196.1"/>
    <property type="molecule type" value="Genomic_DNA"/>
</dbReference>
<keyword evidence="2" id="KW-1185">Reference proteome</keyword>
<name>A0A498HI97_MALDO</name>
<evidence type="ECO:0000313" key="2">
    <source>
        <dbReference type="Proteomes" id="UP000290289"/>
    </source>
</evidence>
<gene>
    <name evidence="1" type="ORF">DVH24_018551</name>
</gene>
<sequence length="95" mass="10961">MTKLTYNAGVSLFRGLVTNLQTLLDSSYPVDDVKNEKGQTLLQIATECRHHKVYNFIYDQLLTKITPLSQIDHIQGAALQMKRELQWFKLPRQAL</sequence>
<reference evidence="1 2" key="1">
    <citation type="submission" date="2018-10" db="EMBL/GenBank/DDBJ databases">
        <title>A high-quality apple genome assembly.</title>
        <authorList>
            <person name="Hu J."/>
        </authorList>
    </citation>
    <scope>NUCLEOTIDE SEQUENCE [LARGE SCALE GENOMIC DNA]</scope>
    <source>
        <strain evidence="2">cv. HFTH1</strain>
        <tissue evidence="1">Young leaf</tissue>
    </source>
</reference>
<dbReference type="AlphaFoldDB" id="A0A498HI97"/>
<organism evidence="1 2">
    <name type="scientific">Malus domestica</name>
    <name type="common">Apple</name>
    <name type="synonym">Pyrus malus</name>
    <dbReference type="NCBI Taxonomy" id="3750"/>
    <lineage>
        <taxon>Eukaryota</taxon>
        <taxon>Viridiplantae</taxon>
        <taxon>Streptophyta</taxon>
        <taxon>Embryophyta</taxon>
        <taxon>Tracheophyta</taxon>
        <taxon>Spermatophyta</taxon>
        <taxon>Magnoliopsida</taxon>
        <taxon>eudicotyledons</taxon>
        <taxon>Gunneridae</taxon>
        <taxon>Pentapetalae</taxon>
        <taxon>rosids</taxon>
        <taxon>fabids</taxon>
        <taxon>Rosales</taxon>
        <taxon>Rosaceae</taxon>
        <taxon>Amygdaloideae</taxon>
        <taxon>Maleae</taxon>
        <taxon>Malus</taxon>
    </lineage>
</organism>
<proteinExistence type="predicted"/>
<dbReference type="Proteomes" id="UP000290289">
    <property type="component" value="Chromosome 16"/>
</dbReference>
<protein>
    <submittedName>
        <fullName evidence="1">Uncharacterized protein</fullName>
    </submittedName>
</protein>
<comment type="caution">
    <text evidence="1">The sequence shown here is derived from an EMBL/GenBank/DDBJ whole genome shotgun (WGS) entry which is preliminary data.</text>
</comment>